<keyword evidence="3" id="KW-1185">Reference proteome</keyword>
<name>A0A5J5EVE8_9PEZI</name>
<evidence type="ECO:0000313" key="3">
    <source>
        <dbReference type="Proteomes" id="UP000326924"/>
    </source>
</evidence>
<feature type="transmembrane region" description="Helical" evidence="1">
    <location>
        <begin position="117"/>
        <end position="135"/>
    </location>
</feature>
<comment type="caution">
    <text evidence="2">The sequence shown here is derived from an EMBL/GenBank/DDBJ whole genome shotgun (WGS) entry which is preliminary data.</text>
</comment>
<accession>A0A5J5EVE8</accession>
<gene>
    <name evidence="2" type="ORF">FN846DRAFT_899085</name>
</gene>
<evidence type="ECO:0000256" key="1">
    <source>
        <dbReference type="SAM" id="Phobius"/>
    </source>
</evidence>
<dbReference type="EMBL" id="VXIS01000100">
    <property type="protein sequence ID" value="KAA8905375.1"/>
    <property type="molecule type" value="Genomic_DNA"/>
</dbReference>
<feature type="transmembrane region" description="Helical" evidence="1">
    <location>
        <begin position="186"/>
        <end position="207"/>
    </location>
</feature>
<dbReference type="AlphaFoldDB" id="A0A5J5EVE8"/>
<feature type="transmembrane region" description="Helical" evidence="1">
    <location>
        <begin position="326"/>
        <end position="352"/>
    </location>
</feature>
<keyword evidence="1" id="KW-1133">Transmembrane helix</keyword>
<feature type="transmembrane region" description="Helical" evidence="1">
    <location>
        <begin position="372"/>
        <end position="391"/>
    </location>
</feature>
<sequence length="461" mass="51135">MQTGTLRGQAMTPILKAYGVGALSHLTPRILGLAFAQIRRGRGKQEKNGRREGIVTDAIQIVRILRQTLEIHRFPAFCGFTVALRSVLQPFFERLISSNTALASDPARECVLQSRKIFASFSAGALAAAGGLQLLNSKQKGDAGRTLDLTLFALTRAIDIIVGELWEKRKEQRKRSGKFTAAEASIGYLADSAVFALSSGIIMYAWLYSRERLPSSYSKQITKFAKADERLIEALRRIRSGEYVYGVDTGQAHLLESYCEDIGLPKAWGDPSQSIPIPCEVVHGAYSKNCEIFALSRFWQATWKTALPIYLGLNMLKFLRPRKPDAVALLQALIGAVRSSAFIGSFIGLFWYGVCLTRTRLGPKFLPLSPLALDNLCIKVACVLCGWSILAENRRRRTEIMFFVAPRALATILPRKYDPKYQWIETTTFAAGSGIILSTLKHNPTRVRGVFGKLLGKILTK</sequence>
<dbReference type="PANTHER" id="PTHR12459">
    <property type="entry name" value="TRANSMEMBRANE PROTEIN 135-RELATED"/>
    <property type="match status" value="1"/>
</dbReference>
<dbReference type="OrthoDB" id="4021778at2759"/>
<reference evidence="2 3" key="1">
    <citation type="submission" date="2019-09" db="EMBL/GenBank/DDBJ databases">
        <title>Draft genome of the ectomycorrhizal ascomycete Sphaerosporella brunnea.</title>
        <authorList>
            <consortium name="DOE Joint Genome Institute"/>
            <person name="Benucci G.M."/>
            <person name="Marozzi G."/>
            <person name="Antonielli L."/>
            <person name="Sanchez S."/>
            <person name="Marco P."/>
            <person name="Wang X."/>
            <person name="Falini L.B."/>
            <person name="Barry K."/>
            <person name="Haridas S."/>
            <person name="Lipzen A."/>
            <person name="Labutti K."/>
            <person name="Grigoriev I.V."/>
            <person name="Murat C."/>
            <person name="Martin F."/>
            <person name="Albertini E."/>
            <person name="Donnini D."/>
            <person name="Bonito G."/>
        </authorList>
    </citation>
    <scope>NUCLEOTIDE SEQUENCE [LARGE SCALE GENOMIC DNA]</scope>
    <source>
        <strain evidence="2 3">Sb_GMNB300</strain>
    </source>
</reference>
<proteinExistence type="predicted"/>
<keyword evidence="1" id="KW-0472">Membrane</keyword>
<dbReference type="PANTHER" id="PTHR12459:SF15">
    <property type="entry name" value="TRANSMEMBRANE PROTEIN 135"/>
    <property type="match status" value="1"/>
</dbReference>
<keyword evidence="1" id="KW-0812">Transmembrane</keyword>
<protein>
    <recommendedName>
        <fullName evidence="4">Integral membrane protein</fullName>
    </recommendedName>
</protein>
<evidence type="ECO:0000313" key="2">
    <source>
        <dbReference type="EMBL" id="KAA8905375.1"/>
    </source>
</evidence>
<organism evidence="2 3">
    <name type="scientific">Sphaerosporella brunnea</name>
    <dbReference type="NCBI Taxonomy" id="1250544"/>
    <lineage>
        <taxon>Eukaryota</taxon>
        <taxon>Fungi</taxon>
        <taxon>Dikarya</taxon>
        <taxon>Ascomycota</taxon>
        <taxon>Pezizomycotina</taxon>
        <taxon>Pezizomycetes</taxon>
        <taxon>Pezizales</taxon>
        <taxon>Pyronemataceae</taxon>
        <taxon>Sphaerosporella</taxon>
    </lineage>
</organism>
<dbReference type="InterPro" id="IPR026749">
    <property type="entry name" value="Tmem135"/>
</dbReference>
<evidence type="ECO:0008006" key="4">
    <source>
        <dbReference type="Google" id="ProtNLM"/>
    </source>
</evidence>
<dbReference type="Proteomes" id="UP000326924">
    <property type="component" value="Unassembled WGS sequence"/>
</dbReference>
<dbReference type="InParanoid" id="A0A5J5EVE8"/>